<dbReference type="Proteomes" id="UP000605013">
    <property type="component" value="Unassembled WGS sequence"/>
</dbReference>
<evidence type="ECO:0000313" key="3">
    <source>
        <dbReference type="EMBL" id="MBL7558788.1"/>
    </source>
</evidence>
<protein>
    <recommendedName>
        <fullName evidence="5">Lipoprotein</fullName>
    </recommendedName>
</protein>
<sequence>MKKTLSLLSLLLIVFSCENEALEGFDLESNSDSPFENNDVIGESGGESTGDYWPMATGNKWTYDNYIDGQQEDDGIMEISLQEDYLGFPSYLYSSFLPSSTSTDGSVTGDVEINAYSSKNGGDYHISVASTSFEVSGVYQISQSSYSFVMLKDYLEVGETWTSNYSITTSTEVLMDGLPDVPDTNMNVTYNNEIMEKGISVEVNGTTYSPVIKVKANSTYQVAGLPDSSAEYFYYFAEDVGLIKYEGSVYDGDDSITTSILAELNEVILN</sequence>
<dbReference type="EMBL" id="JAEMEF010000002">
    <property type="protein sequence ID" value="MBL7558788.1"/>
    <property type="molecule type" value="Genomic_DNA"/>
</dbReference>
<feature type="chain" id="PRO_5045126883" description="Lipoprotein" evidence="2">
    <location>
        <begin position="22"/>
        <end position="270"/>
    </location>
</feature>
<gene>
    <name evidence="3" type="ORF">JAO71_03145</name>
</gene>
<proteinExistence type="predicted"/>
<dbReference type="RefSeq" id="WP_116822903.1">
    <property type="nucleotide sequence ID" value="NZ_JAEMEF010000002.1"/>
</dbReference>
<organism evidence="3 4">
    <name type="scientific">Olleya sediminilitoris</name>
    <dbReference type="NCBI Taxonomy" id="2795739"/>
    <lineage>
        <taxon>Bacteria</taxon>
        <taxon>Pseudomonadati</taxon>
        <taxon>Bacteroidota</taxon>
        <taxon>Flavobacteriia</taxon>
        <taxon>Flavobacteriales</taxon>
        <taxon>Flavobacteriaceae</taxon>
    </lineage>
</organism>
<evidence type="ECO:0008006" key="5">
    <source>
        <dbReference type="Google" id="ProtNLM"/>
    </source>
</evidence>
<name>A0ABS1WIA7_9FLAO</name>
<feature type="signal peptide" evidence="2">
    <location>
        <begin position="1"/>
        <end position="21"/>
    </location>
</feature>
<feature type="region of interest" description="Disordered" evidence="1">
    <location>
        <begin position="26"/>
        <end position="49"/>
    </location>
</feature>
<keyword evidence="2" id="KW-0732">Signal</keyword>
<evidence type="ECO:0000256" key="2">
    <source>
        <dbReference type="SAM" id="SignalP"/>
    </source>
</evidence>
<evidence type="ECO:0000256" key="1">
    <source>
        <dbReference type="SAM" id="MobiDB-lite"/>
    </source>
</evidence>
<dbReference type="Gene3D" id="2.40.360.20">
    <property type="match status" value="1"/>
</dbReference>
<comment type="caution">
    <text evidence="3">The sequence shown here is derived from an EMBL/GenBank/DDBJ whole genome shotgun (WGS) entry which is preliminary data.</text>
</comment>
<evidence type="ECO:0000313" key="4">
    <source>
        <dbReference type="Proteomes" id="UP000605013"/>
    </source>
</evidence>
<keyword evidence="4" id="KW-1185">Reference proteome</keyword>
<dbReference type="PROSITE" id="PS51257">
    <property type="entry name" value="PROKAR_LIPOPROTEIN"/>
    <property type="match status" value="1"/>
</dbReference>
<reference evidence="3 4" key="1">
    <citation type="submission" date="2020-12" db="EMBL/GenBank/DDBJ databases">
        <title>Olleya sediminilitoris sp. nov., isolated from a tidal flat.</title>
        <authorList>
            <person name="Park S."/>
            <person name="Yoon J.-H."/>
        </authorList>
    </citation>
    <scope>NUCLEOTIDE SEQUENCE [LARGE SCALE GENOMIC DNA]</scope>
    <source>
        <strain evidence="3 4">YSTF-M6</strain>
    </source>
</reference>
<accession>A0ABS1WIA7</accession>